<keyword evidence="4" id="KW-0378">Hydrolase</keyword>
<dbReference type="Gene3D" id="3.40.630.10">
    <property type="entry name" value="Zn peptidases"/>
    <property type="match status" value="1"/>
</dbReference>
<dbReference type="GO" id="GO:0046872">
    <property type="term" value="F:metal ion binding"/>
    <property type="evidence" value="ECO:0007669"/>
    <property type="project" value="UniProtKB-KW"/>
</dbReference>
<feature type="active site" evidence="6">
    <location>
        <position position="101"/>
    </location>
</feature>
<dbReference type="InterPro" id="IPR011650">
    <property type="entry name" value="Peptidase_M20_dimer"/>
</dbReference>
<reference evidence="11 12" key="1">
    <citation type="submission" date="2014-11" db="EMBL/GenBank/DDBJ databases">
        <title>Genetic blueprint of the zoonotic pathogen Toxocara canis.</title>
        <authorList>
            <person name="Zhu X.-Q."/>
            <person name="Korhonen P.K."/>
            <person name="Cai H."/>
            <person name="Young N.D."/>
            <person name="Nejsum P."/>
            <person name="von Samson-Himmelstjerna G."/>
            <person name="Boag P.R."/>
            <person name="Tan P."/>
            <person name="Li Q."/>
            <person name="Min J."/>
            <person name="Yang Y."/>
            <person name="Wang X."/>
            <person name="Fang X."/>
            <person name="Hall R.S."/>
            <person name="Hofmann A."/>
            <person name="Sternberg P.W."/>
            <person name="Jex A.R."/>
            <person name="Gasser R.B."/>
        </authorList>
    </citation>
    <scope>NUCLEOTIDE SEQUENCE [LARGE SCALE GENOMIC DNA]</scope>
    <source>
        <strain evidence="11">PN_DK_2014</strain>
    </source>
</reference>
<feature type="domain" description="Peptidase M20 dimerisation" evidence="10">
    <location>
        <begin position="208"/>
        <end position="364"/>
    </location>
</feature>
<dbReference type="EMBL" id="JPKZ01000188">
    <property type="protein sequence ID" value="KHN88739.1"/>
    <property type="molecule type" value="Genomic_DNA"/>
</dbReference>
<evidence type="ECO:0000256" key="5">
    <source>
        <dbReference type="ARBA" id="ARBA00023049"/>
    </source>
</evidence>
<feature type="binding site" evidence="8">
    <location>
        <position position="132"/>
    </location>
    <ligand>
        <name>Mn(2+)</name>
        <dbReference type="ChEBI" id="CHEBI:29035"/>
        <label>2</label>
    </ligand>
</feature>
<evidence type="ECO:0000313" key="11">
    <source>
        <dbReference type="EMBL" id="KHN88739.1"/>
    </source>
</evidence>
<dbReference type="OrthoDB" id="7832001at2759"/>
<name>A0A0B2W542_TOXCA</name>
<evidence type="ECO:0000256" key="9">
    <source>
        <dbReference type="PIRSR" id="PIRSR037242-4"/>
    </source>
</evidence>
<dbReference type="InterPro" id="IPR051458">
    <property type="entry name" value="Cyt/Met_Dipeptidase"/>
</dbReference>
<dbReference type="InterPro" id="IPR001261">
    <property type="entry name" value="ArgE/DapE_CS"/>
</dbReference>
<comment type="caution">
    <text evidence="11">The sequence shown here is derived from an EMBL/GenBank/DDBJ whole genome shotgun (WGS) entry which is preliminary data.</text>
</comment>
<keyword evidence="2" id="KW-0645">Protease</keyword>
<evidence type="ECO:0000256" key="2">
    <source>
        <dbReference type="ARBA" id="ARBA00022670"/>
    </source>
</evidence>
<evidence type="ECO:0000313" key="12">
    <source>
        <dbReference type="Proteomes" id="UP000031036"/>
    </source>
</evidence>
<dbReference type="OMA" id="PFMGLLH"/>
<dbReference type="PIRSF" id="PIRSF037242">
    <property type="entry name" value="CNDP_dipeptidase"/>
    <property type="match status" value="1"/>
</dbReference>
<dbReference type="Pfam" id="PF07687">
    <property type="entry name" value="M20_dimer"/>
    <property type="match status" value="1"/>
</dbReference>
<dbReference type="InterPro" id="IPR002933">
    <property type="entry name" value="Peptidase_M20"/>
</dbReference>
<evidence type="ECO:0000256" key="7">
    <source>
        <dbReference type="PIRSR" id="PIRSR037242-2"/>
    </source>
</evidence>
<dbReference type="InterPro" id="IPR017153">
    <property type="entry name" value="CNDP/DUG1"/>
</dbReference>
<dbReference type="STRING" id="6265.A0A0B2W542"/>
<dbReference type="CDD" id="cd05676">
    <property type="entry name" value="M20_dipept_like_CNDP"/>
    <property type="match status" value="1"/>
</dbReference>
<dbReference type="Gene3D" id="3.30.70.360">
    <property type="match status" value="1"/>
</dbReference>
<comment type="similarity">
    <text evidence="1">Belongs to the peptidase M20A family.</text>
</comment>
<keyword evidence="3 8" id="KW-0479">Metal-binding</keyword>
<dbReference type="GO" id="GO:0006508">
    <property type="term" value="P:proteolysis"/>
    <property type="evidence" value="ECO:0007669"/>
    <property type="project" value="UniProtKB-KW"/>
</dbReference>
<feature type="binding site" evidence="7">
    <location>
        <position position="330"/>
    </location>
    <ligand>
        <name>substrate</name>
        <note>ligand shared between homodimeric partners</note>
    </ligand>
</feature>
<feature type="binding site" evidence="8">
    <location>
        <position position="167"/>
    </location>
    <ligand>
        <name>Mn(2+)</name>
        <dbReference type="ChEBI" id="CHEBI:29035"/>
        <label>1</label>
    </ligand>
</feature>
<evidence type="ECO:0000256" key="6">
    <source>
        <dbReference type="PIRSR" id="PIRSR037242-1"/>
    </source>
</evidence>
<feature type="binding site" description="in other chain" evidence="7">
    <location>
        <position position="417"/>
    </location>
    <ligand>
        <name>substrate</name>
        <note>ligand shared between homodimeric partners</note>
    </ligand>
</feature>
<evidence type="ECO:0000256" key="8">
    <source>
        <dbReference type="PIRSR" id="PIRSR037242-3"/>
    </source>
</evidence>
<keyword evidence="12" id="KW-1185">Reference proteome</keyword>
<evidence type="ECO:0000256" key="4">
    <source>
        <dbReference type="ARBA" id="ARBA00022801"/>
    </source>
</evidence>
<feature type="binding site" evidence="7">
    <location>
        <position position="228"/>
    </location>
    <ligand>
        <name>substrate</name>
        <note>ligand shared between homodimeric partners</note>
    </ligand>
</feature>
<dbReference type="PANTHER" id="PTHR43270">
    <property type="entry name" value="BETA-ALA-HIS DIPEPTIDASE"/>
    <property type="match status" value="1"/>
</dbReference>
<evidence type="ECO:0000259" key="10">
    <source>
        <dbReference type="Pfam" id="PF07687"/>
    </source>
</evidence>
<dbReference type="AlphaFoldDB" id="A0A0B2W542"/>
<dbReference type="PANTHER" id="PTHR43270:SF4">
    <property type="entry name" value="CARNOSINE DIPEPTIDASE 2, ISOFORM A"/>
    <property type="match status" value="1"/>
</dbReference>
<sequence>MENYLKFAKEIDANKQRFIERLREAVAIPSVSADPAHRPDVVRMVEFAKKELEKLGAKVEKHMPGKQVLPDGTHLDLPPILFATLGEDKSKKTVLIYGHLDVQPARKEDGWNSEPFKLTEKDNKLYGRGATDDKGPVMGWINAIETFQKLRIPIPVNIKFCLEGMEESGSKGLEESLRAKKDTFMKGIACTCISDNYWLGKSTPCITYGLRGLCYYFIEISGVRQDLHSGVFGGVIYEPMADLVWIMSQLKDINGNIKIDGLLDLVKPVTEEERKRYESIDFDMEEYRQNIGARKLLKESKVDHLMNLWRNPSLTLHGVEGAFSGAGAKTVIPSKVIGKFSIRLVPDMLPAKVNRIVIDHLNRLWQKRGSPNQFRAYNQQSGNYWLSDFHHPHYQCGARATKTVYGMEPDFTREGGSIPITLTFEELTGNNVMLLPMGAGDDMAHSQNEKVNVRNYIDGTKMLGAYLLELANL</sequence>
<feature type="binding site" description="in other chain" evidence="7">
    <location>
        <position position="343"/>
    </location>
    <ligand>
        <name>substrate</name>
        <note>ligand shared between homodimeric partners</note>
    </ligand>
</feature>
<feature type="active site" description="Proton acceptor" evidence="6">
    <location>
        <position position="166"/>
    </location>
</feature>
<dbReference type="Pfam" id="PF01546">
    <property type="entry name" value="Peptidase_M20"/>
    <property type="match status" value="1"/>
</dbReference>
<accession>A0A0B2W542</accession>
<evidence type="ECO:0000256" key="3">
    <source>
        <dbReference type="ARBA" id="ARBA00022723"/>
    </source>
</evidence>
<dbReference type="SUPFAM" id="SSF53187">
    <property type="entry name" value="Zn-dependent exopeptidases"/>
    <property type="match status" value="1"/>
</dbReference>
<feature type="binding site" evidence="8">
    <location>
        <position position="99"/>
    </location>
    <ligand>
        <name>Mn(2+)</name>
        <dbReference type="ChEBI" id="CHEBI:29035"/>
        <label>2</label>
    </ligand>
</feature>
<feature type="binding site" evidence="8">
    <location>
        <position position="132"/>
    </location>
    <ligand>
        <name>Mn(2+)</name>
        <dbReference type="ChEBI" id="CHEBI:29035"/>
        <label>1</label>
    </ligand>
</feature>
<organism evidence="11 12">
    <name type="scientific">Toxocara canis</name>
    <name type="common">Canine roundworm</name>
    <dbReference type="NCBI Taxonomy" id="6265"/>
    <lineage>
        <taxon>Eukaryota</taxon>
        <taxon>Metazoa</taxon>
        <taxon>Ecdysozoa</taxon>
        <taxon>Nematoda</taxon>
        <taxon>Chromadorea</taxon>
        <taxon>Rhabditida</taxon>
        <taxon>Spirurina</taxon>
        <taxon>Ascaridomorpha</taxon>
        <taxon>Ascaridoidea</taxon>
        <taxon>Toxocaridae</taxon>
        <taxon>Toxocara</taxon>
    </lineage>
</organism>
<gene>
    <name evidence="11" type="primary">Cndp2</name>
    <name evidence="11" type="ORF">Tcan_10852</name>
</gene>
<dbReference type="GO" id="GO:0070573">
    <property type="term" value="F:metallodipeptidase activity"/>
    <property type="evidence" value="ECO:0007669"/>
    <property type="project" value="InterPro"/>
</dbReference>
<dbReference type="MEROPS" id="M20.005"/>
<comment type="cofactor">
    <cofactor evidence="8">
        <name>Mn(2+)</name>
        <dbReference type="ChEBI" id="CHEBI:29035"/>
    </cofactor>
    <text evidence="8">Binds 2 manganese ions per subunit.</text>
</comment>
<feature type="site" description="Important for catalytic activity" evidence="9">
    <location>
        <position position="228"/>
    </location>
</feature>
<keyword evidence="8" id="KW-0464">Manganese</keyword>
<proteinExistence type="inferred from homology"/>
<dbReference type="PROSITE" id="PS00759">
    <property type="entry name" value="ARGE_DAPE_CPG2_2"/>
    <property type="match status" value="1"/>
</dbReference>
<dbReference type="Proteomes" id="UP000031036">
    <property type="component" value="Unassembled WGS sequence"/>
</dbReference>
<feature type="binding site" evidence="8">
    <location>
        <position position="195"/>
    </location>
    <ligand>
        <name>Mn(2+)</name>
        <dbReference type="ChEBI" id="CHEBI:29035"/>
        <label>2</label>
    </ligand>
</feature>
<feature type="binding site" evidence="8">
    <location>
        <position position="445"/>
    </location>
    <ligand>
        <name>Mn(2+)</name>
        <dbReference type="ChEBI" id="CHEBI:29035"/>
        <label>1</label>
    </ligand>
</feature>
<protein>
    <submittedName>
        <fullName evidence="11">Cytosolic non-specific dipeptidase</fullName>
    </submittedName>
</protein>
<keyword evidence="5" id="KW-0482">Metalloprotease</keyword>
<feature type="binding site" description="in other chain" evidence="7">
    <location>
        <position position="445"/>
    </location>
    <ligand>
        <name>substrate</name>
        <note>ligand shared between homodimeric partners</note>
    </ligand>
</feature>
<evidence type="ECO:0000256" key="1">
    <source>
        <dbReference type="ARBA" id="ARBA00006247"/>
    </source>
</evidence>
<feature type="binding site" description="in other chain" evidence="7">
    <location>
        <position position="195"/>
    </location>
    <ligand>
        <name>substrate</name>
        <note>ligand shared between homodimeric partners</note>
    </ligand>
</feature>